<comment type="caution">
    <text evidence="1">The sequence shown here is derived from an EMBL/GenBank/DDBJ whole genome shotgun (WGS) entry which is preliminary data.</text>
</comment>
<gene>
    <name evidence="1" type="ORF">GCM10010529_15330</name>
</gene>
<dbReference type="PROSITE" id="PS51257">
    <property type="entry name" value="PROKAR_LIPOPROTEIN"/>
    <property type="match status" value="1"/>
</dbReference>
<name>A0ABP6LVI6_9MICC</name>
<evidence type="ECO:0008006" key="3">
    <source>
        <dbReference type="Google" id="ProtNLM"/>
    </source>
</evidence>
<reference evidence="2" key="1">
    <citation type="journal article" date="2019" name="Int. J. Syst. Evol. Microbiol.">
        <title>The Global Catalogue of Microorganisms (GCM) 10K type strain sequencing project: providing services to taxonomists for standard genome sequencing and annotation.</title>
        <authorList>
            <consortium name="The Broad Institute Genomics Platform"/>
            <consortium name="The Broad Institute Genome Sequencing Center for Infectious Disease"/>
            <person name="Wu L."/>
            <person name="Ma J."/>
        </authorList>
    </citation>
    <scope>NUCLEOTIDE SEQUENCE [LARGE SCALE GENOMIC DNA]</scope>
    <source>
        <strain evidence="2">JCM 14309</strain>
    </source>
</reference>
<dbReference type="Proteomes" id="UP001500236">
    <property type="component" value="Unassembled WGS sequence"/>
</dbReference>
<sequence>MGRVRAATLRASALGAGAVLVLSGCGISDGTDIAAVLADEEFIEGEVDCGNASVDVTSVFTCSFEDLPIAEPMAGSLLDVEYIDEGEIRVEGVSIDPADPGDALYRRLQPGLVQLTEAPFRAAEPVRPGQDGTLFVPGTRVLVEGVWGPTAVSAQSMGTETDDDRAVAYFPAEGEELLLVQLFVQDWAAPEDEDPEEPGVLWAEGDGERTEVLTLDGAQIEGKSLLLSVPEDAPAHLVLEFDGHEQHLDARTGQRQVPADDPAAGWYSLDPVHPRQSIIWAPGLLEGEQDLDGVQERLTLDLTITEAGLQGWAPEHAWLTLDMRLGMYPQGTFLAPREFEAAAVDVDLILTIDGEEHSVPLELEADNPRRGALTADVVGEVPPAGEEILLRLDGEAEVFQISRDEVIGTVQLLSEEEVLLTARD</sequence>
<organism evidence="1 2">
    <name type="scientific">Nesterenkonia aethiopica</name>
    <dbReference type="NCBI Taxonomy" id="269144"/>
    <lineage>
        <taxon>Bacteria</taxon>
        <taxon>Bacillati</taxon>
        <taxon>Actinomycetota</taxon>
        <taxon>Actinomycetes</taxon>
        <taxon>Micrococcales</taxon>
        <taxon>Micrococcaceae</taxon>
        <taxon>Nesterenkonia</taxon>
    </lineage>
</organism>
<dbReference type="EMBL" id="BAAAVT010000008">
    <property type="protein sequence ID" value="GAA3062987.1"/>
    <property type="molecule type" value="Genomic_DNA"/>
</dbReference>
<evidence type="ECO:0000313" key="1">
    <source>
        <dbReference type="EMBL" id="GAA3062987.1"/>
    </source>
</evidence>
<accession>A0ABP6LVI6</accession>
<proteinExistence type="predicted"/>
<keyword evidence="2" id="KW-1185">Reference proteome</keyword>
<protein>
    <recommendedName>
        <fullName evidence="3">DUF2771 domain-containing protein</fullName>
    </recommendedName>
</protein>
<evidence type="ECO:0000313" key="2">
    <source>
        <dbReference type="Proteomes" id="UP001500236"/>
    </source>
</evidence>